<comment type="caution">
    <text evidence="1">The sequence shown here is derived from an EMBL/GenBank/DDBJ whole genome shotgun (WGS) entry which is preliminary data.</text>
</comment>
<accession>A0ABS2K3Q8</accession>
<evidence type="ECO:0000313" key="2">
    <source>
        <dbReference type="Proteomes" id="UP001430149"/>
    </source>
</evidence>
<keyword evidence="2" id="KW-1185">Reference proteome</keyword>
<sequence>MKSPIRKGDPLEHGGEVTIASPYTIFMGKALARQGDEAVCALHGKTMIDEGNPSFRDRDGKPFAIHQHRCACGCRVMSSLPNVHIAS</sequence>
<dbReference type="RefSeq" id="WP_204681878.1">
    <property type="nucleotide sequence ID" value="NZ_BSNR01000001.1"/>
</dbReference>
<reference evidence="1" key="1">
    <citation type="submission" date="2020-10" db="EMBL/GenBank/DDBJ databases">
        <title>Phylogeny of dyella-like bacteria.</title>
        <authorList>
            <person name="Fu J."/>
        </authorList>
    </citation>
    <scope>NUCLEOTIDE SEQUENCE</scope>
    <source>
        <strain evidence="1">DHOC52</strain>
    </source>
</reference>
<organism evidence="1 2">
    <name type="scientific">Dyella flava</name>
    <dbReference type="NCBI Taxonomy" id="1920170"/>
    <lineage>
        <taxon>Bacteria</taxon>
        <taxon>Pseudomonadati</taxon>
        <taxon>Pseudomonadota</taxon>
        <taxon>Gammaproteobacteria</taxon>
        <taxon>Lysobacterales</taxon>
        <taxon>Rhodanobacteraceae</taxon>
        <taxon>Dyella</taxon>
    </lineage>
</organism>
<dbReference type="Proteomes" id="UP001430149">
    <property type="component" value="Unassembled WGS sequence"/>
</dbReference>
<evidence type="ECO:0000313" key="1">
    <source>
        <dbReference type="EMBL" id="MBM7125871.1"/>
    </source>
</evidence>
<gene>
    <name evidence="1" type="ORF">ISP19_10875</name>
</gene>
<dbReference type="InterPro" id="IPR008727">
    <property type="entry name" value="PAAR_motif"/>
</dbReference>
<dbReference type="CDD" id="cd14744">
    <property type="entry name" value="PAAR_CT_2"/>
    <property type="match status" value="1"/>
</dbReference>
<proteinExistence type="predicted"/>
<protein>
    <submittedName>
        <fullName evidence="1">PAAR domain-containing protein</fullName>
    </submittedName>
</protein>
<dbReference type="EMBL" id="JADIKE010000035">
    <property type="protein sequence ID" value="MBM7125871.1"/>
    <property type="molecule type" value="Genomic_DNA"/>
</dbReference>
<dbReference type="Pfam" id="PF05488">
    <property type="entry name" value="PAAR_motif"/>
    <property type="match status" value="1"/>
</dbReference>
<name>A0ABS2K3Q8_9GAMM</name>
<dbReference type="Gene3D" id="2.60.200.60">
    <property type="match status" value="1"/>
</dbReference>